<protein>
    <submittedName>
        <fullName evidence="1">Uncharacterized protein</fullName>
    </submittedName>
</protein>
<dbReference type="RefSeq" id="XP_007332078.1">
    <property type="nucleotide sequence ID" value="XM_007332016.1"/>
</dbReference>
<dbReference type="OMA" id="MEAPSFE"/>
<organism evidence="1 2">
    <name type="scientific">Agaricus bisporus var. burnettii (strain JB137-S8 / ATCC MYA-4627 / FGSC 10392)</name>
    <name type="common">White button mushroom</name>
    <dbReference type="NCBI Taxonomy" id="597362"/>
    <lineage>
        <taxon>Eukaryota</taxon>
        <taxon>Fungi</taxon>
        <taxon>Dikarya</taxon>
        <taxon>Basidiomycota</taxon>
        <taxon>Agaricomycotina</taxon>
        <taxon>Agaricomycetes</taxon>
        <taxon>Agaricomycetidae</taxon>
        <taxon>Agaricales</taxon>
        <taxon>Agaricineae</taxon>
        <taxon>Agaricaceae</taxon>
        <taxon>Agaricus</taxon>
    </lineage>
</organism>
<name>K5WQ09_AGABU</name>
<dbReference type="Proteomes" id="UP000008493">
    <property type="component" value="Unassembled WGS sequence"/>
</dbReference>
<dbReference type="EMBL" id="JH971396">
    <property type="protein sequence ID" value="EKM77446.1"/>
    <property type="molecule type" value="Genomic_DNA"/>
</dbReference>
<dbReference type="AlphaFoldDB" id="K5WQ09"/>
<sequence>MGSSNMINALRGPSRISFGSDPQAFRHQLCIQTLEQVHFGRFSKTSVRSRSGVKDPDPTLDGAGSIKNEIIGNTPCISRKSGFPIGMYAGAVIELSVVGRSVKGLWREMEAPSFECGGRASRCSVMVSSDLVDVFGGGIRGLGSGLTDDFGRGSLGCCFPDVVGFGGRGMPIGGIGVDDAASPFMDIDIAQSIGSKSMFMTGNGSCIIDTN</sequence>
<dbReference type="InParanoid" id="K5WQ09"/>
<evidence type="ECO:0000313" key="2">
    <source>
        <dbReference type="Proteomes" id="UP000008493"/>
    </source>
</evidence>
<reference evidence="2" key="1">
    <citation type="journal article" date="2012" name="Proc. Natl. Acad. Sci. U.S.A.">
        <title>Genome sequence of the button mushroom Agaricus bisporus reveals mechanisms governing adaptation to a humic-rich ecological niche.</title>
        <authorList>
            <person name="Morin E."/>
            <person name="Kohler A."/>
            <person name="Baker A.R."/>
            <person name="Foulongne-Oriol M."/>
            <person name="Lombard V."/>
            <person name="Nagy L.G."/>
            <person name="Ohm R.A."/>
            <person name="Patyshakuliyeva A."/>
            <person name="Brun A."/>
            <person name="Aerts A.L."/>
            <person name="Bailey A.M."/>
            <person name="Billette C."/>
            <person name="Coutinho P.M."/>
            <person name="Deakin G."/>
            <person name="Doddapaneni H."/>
            <person name="Floudas D."/>
            <person name="Grimwood J."/>
            <person name="Hilden K."/>
            <person name="Kuees U."/>
            <person name="LaButti K.M."/>
            <person name="Lapidus A."/>
            <person name="Lindquist E.A."/>
            <person name="Lucas S.M."/>
            <person name="Murat C."/>
            <person name="Riley R.W."/>
            <person name="Salamov A.A."/>
            <person name="Schmutz J."/>
            <person name="Subramanian V."/>
            <person name="Woesten H.A.B."/>
            <person name="Xu J."/>
            <person name="Eastwood D.C."/>
            <person name="Foster G.D."/>
            <person name="Sonnenberg A.S."/>
            <person name="Cullen D."/>
            <person name="de Vries R.P."/>
            <person name="Lundell T."/>
            <person name="Hibbett D.S."/>
            <person name="Henrissat B."/>
            <person name="Burton K.S."/>
            <person name="Kerrigan R.W."/>
            <person name="Challen M.P."/>
            <person name="Grigoriev I.V."/>
            <person name="Martin F."/>
        </authorList>
    </citation>
    <scope>NUCLEOTIDE SEQUENCE [LARGE SCALE GENOMIC DNA]</scope>
    <source>
        <strain evidence="2">JB137-S8 / ATCC MYA-4627 / FGSC 10392</strain>
    </source>
</reference>
<proteinExistence type="predicted"/>
<dbReference type="KEGG" id="abp:AGABI1DRAFT115338"/>
<gene>
    <name evidence="1" type="ORF">AGABI1DRAFT_115338</name>
</gene>
<dbReference type="GeneID" id="18824684"/>
<accession>K5WQ09</accession>
<keyword evidence="2" id="KW-1185">Reference proteome</keyword>
<evidence type="ECO:0000313" key="1">
    <source>
        <dbReference type="EMBL" id="EKM77446.1"/>
    </source>
</evidence>
<dbReference type="HOGENOM" id="CLU_1304551_0_0_1"/>